<dbReference type="EMBL" id="JAHFXS010002864">
    <property type="protein sequence ID" value="KAG9970496.1"/>
    <property type="molecule type" value="Genomic_DNA"/>
</dbReference>
<comment type="caution">
    <text evidence="10">The sequence shown here is derived from an EMBL/GenBank/DDBJ whole genome shotgun (WGS) entry which is preliminary data.</text>
</comment>
<accession>A0A9P8FDL9</accession>
<feature type="transmembrane region" description="Helical" evidence="8">
    <location>
        <begin position="375"/>
        <end position="400"/>
    </location>
</feature>
<keyword evidence="6 8" id="KW-0472">Membrane</keyword>
<dbReference type="SUPFAM" id="SSF103473">
    <property type="entry name" value="MFS general substrate transporter"/>
    <property type="match status" value="1"/>
</dbReference>
<feature type="transmembrane region" description="Helical" evidence="8">
    <location>
        <begin position="441"/>
        <end position="459"/>
    </location>
</feature>
<dbReference type="AlphaFoldDB" id="A0A9P8FDL9"/>
<dbReference type="PANTHER" id="PTHR48022">
    <property type="entry name" value="PLASTIDIC GLUCOSE TRANSPORTER 4"/>
    <property type="match status" value="1"/>
</dbReference>
<reference evidence="10" key="2">
    <citation type="submission" date="2021-08" db="EMBL/GenBank/DDBJ databases">
        <authorList>
            <person name="Gostincar C."/>
            <person name="Sun X."/>
            <person name="Song Z."/>
            <person name="Gunde-Cimerman N."/>
        </authorList>
    </citation>
    <scope>NUCLEOTIDE SEQUENCE</scope>
    <source>
        <strain evidence="10">EXF-9298</strain>
    </source>
</reference>
<feature type="transmembrane region" description="Helical" evidence="8">
    <location>
        <begin position="177"/>
        <end position="196"/>
    </location>
</feature>
<feature type="non-terminal residue" evidence="10">
    <location>
        <position position="522"/>
    </location>
</feature>
<dbReference type="InterPro" id="IPR020846">
    <property type="entry name" value="MFS_dom"/>
</dbReference>
<dbReference type="FunFam" id="1.20.1250.20:FF:000134">
    <property type="entry name" value="MFS sugar transporter protein"/>
    <property type="match status" value="1"/>
</dbReference>
<dbReference type="InterPro" id="IPR005829">
    <property type="entry name" value="Sugar_transporter_CS"/>
</dbReference>
<keyword evidence="4 8" id="KW-0812">Transmembrane</keyword>
<feature type="transmembrane region" description="Helical" evidence="8">
    <location>
        <begin position="344"/>
        <end position="363"/>
    </location>
</feature>
<evidence type="ECO:0000256" key="7">
    <source>
        <dbReference type="RuleBase" id="RU003346"/>
    </source>
</evidence>
<comment type="subcellular location">
    <subcellularLocation>
        <location evidence="1">Membrane</location>
        <topology evidence="1">Multi-pass membrane protein</topology>
    </subcellularLocation>
</comment>
<dbReference type="InterPro" id="IPR003663">
    <property type="entry name" value="Sugar/inositol_transpt"/>
</dbReference>
<evidence type="ECO:0000256" key="6">
    <source>
        <dbReference type="ARBA" id="ARBA00023136"/>
    </source>
</evidence>
<evidence type="ECO:0000256" key="1">
    <source>
        <dbReference type="ARBA" id="ARBA00004141"/>
    </source>
</evidence>
<gene>
    <name evidence="10" type="ORF">KCU98_g14443</name>
</gene>
<feature type="domain" description="Major facilitator superfamily (MFS) profile" evidence="9">
    <location>
        <begin position="15"/>
        <end position="465"/>
    </location>
</feature>
<dbReference type="PROSITE" id="PS50850">
    <property type="entry name" value="MFS"/>
    <property type="match status" value="1"/>
</dbReference>
<dbReference type="PROSITE" id="PS00217">
    <property type="entry name" value="SUGAR_TRANSPORT_2"/>
    <property type="match status" value="1"/>
</dbReference>
<dbReference type="Gene3D" id="1.20.1250.20">
    <property type="entry name" value="MFS general substrate transporter like domains"/>
    <property type="match status" value="1"/>
</dbReference>
<feature type="transmembrane region" description="Helical" evidence="8">
    <location>
        <begin position="106"/>
        <end position="129"/>
    </location>
</feature>
<dbReference type="GO" id="GO:0016020">
    <property type="term" value="C:membrane"/>
    <property type="evidence" value="ECO:0007669"/>
    <property type="project" value="UniProtKB-SubCell"/>
</dbReference>
<feature type="transmembrane region" description="Helical" evidence="8">
    <location>
        <begin position="56"/>
        <end position="75"/>
    </location>
</feature>
<evidence type="ECO:0000256" key="8">
    <source>
        <dbReference type="SAM" id="Phobius"/>
    </source>
</evidence>
<keyword evidence="3 7" id="KW-0813">Transport</keyword>
<evidence type="ECO:0000256" key="2">
    <source>
        <dbReference type="ARBA" id="ARBA00010992"/>
    </source>
</evidence>
<evidence type="ECO:0000313" key="10">
    <source>
        <dbReference type="EMBL" id="KAG9970496.1"/>
    </source>
</evidence>
<evidence type="ECO:0000256" key="4">
    <source>
        <dbReference type="ARBA" id="ARBA00022692"/>
    </source>
</evidence>
<dbReference type="PROSITE" id="PS00216">
    <property type="entry name" value="SUGAR_TRANSPORT_1"/>
    <property type="match status" value="1"/>
</dbReference>
<proteinExistence type="inferred from homology"/>
<dbReference type="PANTHER" id="PTHR48022:SF2">
    <property type="entry name" value="PLASTIDIC GLUCOSE TRANSPORTER 4"/>
    <property type="match status" value="1"/>
</dbReference>
<evidence type="ECO:0000259" key="9">
    <source>
        <dbReference type="PROSITE" id="PS50850"/>
    </source>
</evidence>
<sequence>MKPVTMRLPPPYILCSILISVGGLLFGLDTGCIGPITTMPTFLDYFGSLSSTTHGILVSSILIPASLTSFFAGNVADYMGRIITCSAGGLIFAAGTALEAGAQNLAMLFVGRCITGVGEGLFLSTLVVYVCEIAPARQRGVLASVQQLLVTMGIAVGYFICYGTVRSSSSSFSWRFPFALQSFLAFSYAVLAFLFLPESPRWLKSKGRMDDSHDAWEKLGIADAEREKNEQQDQTLTVQEPESLALTPIRSRQSAHNAPQISWLAVFAKDTRKRTFLGCFLMGMQQLSGIDGVLYYSPILFPQAGLNSSTSSFLASGVSALLMFLITIPAFILADKWGRRTSTLVGGILLSSTMFIIGALYASNSVHGTHGSARWIVIVLIYIFALTYCSTWAVGIKIYASEIQPPKTRAPATSLAQSCNWVVNFVVAFTTPVFLQHSSSGIYFMFGAASLLTVVVCATEMPETKGKSLEDIDEAFEQHGSGDQDQQQSLVRLRVVVPKMLRKWQRGSFDQRRVSSAGEYEM</sequence>
<feature type="transmembrane region" description="Helical" evidence="8">
    <location>
        <begin position="276"/>
        <end position="301"/>
    </location>
</feature>
<comment type="similarity">
    <text evidence="2 7">Belongs to the major facilitator superfamily. Sugar transporter (TC 2.A.1.1) family.</text>
</comment>
<evidence type="ECO:0000256" key="3">
    <source>
        <dbReference type="ARBA" id="ARBA00022448"/>
    </source>
</evidence>
<organism evidence="10 11">
    <name type="scientific">Aureobasidium melanogenum</name>
    <name type="common">Aureobasidium pullulans var. melanogenum</name>
    <dbReference type="NCBI Taxonomy" id="46634"/>
    <lineage>
        <taxon>Eukaryota</taxon>
        <taxon>Fungi</taxon>
        <taxon>Dikarya</taxon>
        <taxon>Ascomycota</taxon>
        <taxon>Pezizomycotina</taxon>
        <taxon>Dothideomycetes</taxon>
        <taxon>Dothideomycetidae</taxon>
        <taxon>Dothideales</taxon>
        <taxon>Saccotheciaceae</taxon>
        <taxon>Aureobasidium</taxon>
    </lineage>
</organism>
<protein>
    <submittedName>
        <fullName evidence="10">MFS sugar transporter</fullName>
    </submittedName>
</protein>
<keyword evidence="10" id="KW-0762">Sugar transport</keyword>
<dbReference type="Pfam" id="PF00083">
    <property type="entry name" value="Sugar_tr"/>
    <property type="match status" value="1"/>
</dbReference>
<dbReference type="NCBIfam" id="TIGR00879">
    <property type="entry name" value="SP"/>
    <property type="match status" value="1"/>
</dbReference>
<feature type="transmembrane region" description="Helical" evidence="8">
    <location>
        <begin position="141"/>
        <end position="165"/>
    </location>
</feature>
<reference evidence="10" key="1">
    <citation type="journal article" date="2021" name="J Fungi (Basel)">
        <title>Virulence traits and population genomics of the black yeast Aureobasidium melanogenum.</title>
        <authorList>
            <person name="Cernosa A."/>
            <person name="Sun X."/>
            <person name="Gostincar C."/>
            <person name="Fang C."/>
            <person name="Gunde-Cimerman N."/>
            <person name="Song Z."/>
        </authorList>
    </citation>
    <scope>NUCLEOTIDE SEQUENCE</scope>
    <source>
        <strain evidence="10">EXF-9298</strain>
    </source>
</reference>
<feature type="transmembrane region" description="Helical" evidence="8">
    <location>
        <begin position="412"/>
        <end position="435"/>
    </location>
</feature>
<evidence type="ECO:0000313" key="11">
    <source>
        <dbReference type="Proteomes" id="UP000729357"/>
    </source>
</evidence>
<evidence type="ECO:0000256" key="5">
    <source>
        <dbReference type="ARBA" id="ARBA00022989"/>
    </source>
</evidence>
<dbReference type="InterPro" id="IPR050360">
    <property type="entry name" value="MFS_Sugar_Transporters"/>
</dbReference>
<dbReference type="InterPro" id="IPR036259">
    <property type="entry name" value="MFS_trans_sf"/>
</dbReference>
<name>A0A9P8FDL9_AURME</name>
<dbReference type="GO" id="GO:0005351">
    <property type="term" value="F:carbohydrate:proton symporter activity"/>
    <property type="evidence" value="ECO:0007669"/>
    <property type="project" value="TreeGrafter"/>
</dbReference>
<feature type="transmembrane region" description="Helical" evidence="8">
    <location>
        <begin position="82"/>
        <end position="100"/>
    </location>
</feature>
<dbReference type="Proteomes" id="UP000729357">
    <property type="component" value="Unassembled WGS sequence"/>
</dbReference>
<feature type="transmembrane region" description="Helical" evidence="8">
    <location>
        <begin position="313"/>
        <end position="332"/>
    </location>
</feature>
<keyword evidence="11" id="KW-1185">Reference proteome</keyword>
<keyword evidence="5 8" id="KW-1133">Transmembrane helix</keyword>
<dbReference type="InterPro" id="IPR005828">
    <property type="entry name" value="MFS_sugar_transport-like"/>
</dbReference>
<feature type="transmembrane region" description="Helical" evidence="8">
    <location>
        <begin position="12"/>
        <end position="36"/>
    </location>
</feature>
<dbReference type="PRINTS" id="PR00171">
    <property type="entry name" value="SUGRTRNSPORT"/>
</dbReference>